<evidence type="ECO:0000256" key="1">
    <source>
        <dbReference type="SAM" id="MobiDB-lite"/>
    </source>
</evidence>
<sequence>MIWCRVKRKASAGSYSLPDTISSDGTQRSPKPRRSTWTLPVRPLPQKLAGKHSPDGHRARSVSAESDIVPSWSLVKLPPPAPSGHPSSSSESMNSSRTPSRGTESDLSVTASEFEDFQDIESVSFAEEPLRPDLEEFPTIEFRPSSRDRQGLHLPSKSGLEERSSIRASTPPNPSTDRMMAPMDSSDNYGQDDFDENSPPAPCSRPSSSPPCLPEQILGFPCPFSLYNEGRPLCGHPRLRSPKSVEEHLFFHHRQPPFCPVCGLTFPTHALSNAHVVSRSCEKTESPPVVEGLTQRQISELARCLDSQLSSSRQYRGILEVVHPGTEKQRIFGDDSLRQIERAPGKNEEEYERKEGRTVLLSGRKA</sequence>
<dbReference type="AlphaFoldDB" id="A0AA40K1P3"/>
<feature type="compositionally biased region" description="Basic and acidic residues" evidence="1">
    <location>
        <begin position="342"/>
        <end position="357"/>
    </location>
</feature>
<evidence type="ECO:0000313" key="2">
    <source>
        <dbReference type="EMBL" id="KAK0742663.1"/>
    </source>
</evidence>
<gene>
    <name evidence="2" type="ORF">B0T18DRAFT_413473</name>
</gene>
<feature type="compositionally biased region" description="Polar residues" evidence="1">
    <location>
        <begin position="101"/>
        <end position="111"/>
    </location>
</feature>
<feature type="compositionally biased region" description="Basic residues" evidence="1">
    <location>
        <begin position="1"/>
        <end position="10"/>
    </location>
</feature>
<keyword evidence="3" id="KW-1185">Reference proteome</keyword>
<feature type="region of interest" description="Disordered" evidence="1">
    <location>
        <begin position="1"/>
        <end position="210"/>
    </location>
</feature>
<feature type="region of interest" description="Disordered" evidence="1">
    <location>
        <begin position="342"/>
        <end position="366"/>
    </location>
</feature>
<evidence type="ECO:0000313" key="3">
    <source>
        <dbReference type="Proteomes" id="UP001172155"/>
    </source>
</evidence>
<dbReference type="EMBL" id="JAUKUD010000005">
    <property type="protein sequence ID" value="KAK0742663.1"/>
    <property type="molecule type" value="Genomic_DNA"/>
</dbReference>
<feature type="compositionally biased region" description="Low complexity" evidence="1">
    <location>
        <begin position="84"/>
        <end position="100"/>
    </location>
</feature>
<name>A0AA40K1P3_9PEZI</name>
<comment type="caution">
    <text evidence="2">The sequence shown here is derived from an EMBL/GenBank/DDBJ whole genome shotgun (WGS) entry which is preliminary data.</text>
</comment>
<accession>A0AA40K1P3</accession>
<protein>
    <submittedName>
        <fullName evidence="2">Uncharacterized protein</fullName>
    </submittedName>
</protein>
<reference evidence="2" key="1">
    <citation type="submission" date="2023-06" db="EMBL/GenBank/DDBJ databases">
        <title>Genome-scale phylogeny and comparative genomics of the fungal order Sordariales.</title>
        <authorList>
            <consortium name="Lawrence Berkeley National Laboratory"/>
            <person name="Hensen N."/>
            <person name="Bonometti L."/>
            <person name="Westerberg I."/>
            <person name="Brannstrom I.O."/>
            <person name="Guillou S."/>
            <person name="Cros-Aarteil S."/>
            <person name="Calhoun S."/>
            <person name="Haridas S."/>
            <person name="Kuo A."/>
            <person name="Mondo S."/>
            <person name="Pangilinan J."/>
            <person name="Riley R."/>
            <person name="LaButti K."/>
            <person name="Andreopoulos B."/>
            <person name="Lipzen A."/>
            <person name="Chen C."/>
            <person name="Yanf M."/>
            <person name="Daum C."/>
            <person name="Ng V."/>
            <person name="Clum A."/>
            <person name="Steindorff A."/>
            <person name="Ohm R."/>
            <person name="Martin F."/>
            <person name="Silar P."/>
            <person name="Natvig D."/>
            <person name="Lalanne C."/>
            <person name="Gautier V."/>
            <person name="Ament-velasquez S.L."/>
            <person name="Kruys A."/>
            <person name="Hutchinson M.I."/>
            <person name="Powell A.J."/>
            <person name="Barry K."/>
            <person name="Miller A.N."/>
            <person name="Grigoriev I.V."/>
            <person name="Debuchy R."/>
            <person name="Gladieux P."/>
            <person name="Thoren M.H."/>
            <person name="Johannesson H."/>
        </authorList>
    </citation>
    <scope>NUCLEOTIDE SEQUENCE</scope>
    <source>
        <strain evidence="2">SMH3187-1</strain>
    </source>
</reference>
<dbReference type="Proteomes" id="UP001172155">
    <property type="component" value="Unassembled WGS sequence"/>
</dbReference>
<feature type="compositionally biased region" description="Pro residues" evidence="1">
    <location>
        <begin position="199"/>
        <end position="210"/>
    </location>
</feature>
<feature type="compositionally biased region" description="Polar residues" evidence="1">
    <location>
        <begin position="13"/>
        <end position="29"/>
    </location>
</feature>
<organism evidence="2 3">
    <name type="scientific">Schizothecium vesticola</name>
    <dbReference type="NCBI Taxonomy" id="314040"/>
    <lineage>
        <taxon>Eukaryota</taxon>
        <taxon>Fungi</taxon>
        <taxon>Dikarya</taxon>
        <taxon>Ascomycota</taxon>
        <taxon>Pezizomycotina</taxon>
        <taxon>Sordariomycetes</taxon>
        <taxon>Sordariomycetidae</taxon>
        <taxon>Sordariales</taxon>
        <taxon>Schizotheciaceae</taxon>
        <taxon>Schizothecium</taxon>
    </lineage>
</organism>
<proteinExistence type="predicted"/>